<dbReference type="STRING" id="1618356.UU93_C0001G0030"/>
<sequence length="177" mass="20555">MGGYQNLLVYQLAITIFDLTVIFCNQNIDKKSRTHDQMVQAGRSGKQNIAEGSLEKSLKSYIKLIGVSRGSFGELLEDYKDYLRQNNLSLWSKEDPKVNHIRSIRESSNLPNWANSPNSPYAQYLDKPENFANLLVVLLYKENYLLDQLNRSLEDKFVKEGGYTENLFKKRLEQRRI</sequence>
<dbReference type="InterPro" id="IPR012657">
    <property type="entry name" value="23S_rRNA-intervening_sequence"/>
</dbReference>
<protein>
    <recommendedName>
        <fullName evidence="3">Four helix bundle protein</fullName>
    </recommendedName>
</protein>
<dbReference type="SUPFAM" id="SSF158446">
    <property type="entry name" value="IVS-encoded protein-like"/>
    <property type="match status" value="1"/>
</dbReference>
<gene>
    <name evidence="1" type="ORF">UU93_C0001G0030</name>
</gene>
<dbReference type="InterPro" id="IPR036583">
    <property type="entry name" value="23S_rRNA_IVS_sf"/>
</dbReference>
<dbReference type="InterPro" id="IPR026354">
    <property type="entry name" value="4helix_suffix_dom"/>
</dbReference>
<dbReference type="EMBL" id="LCCN01000001">
    <property type="protein sequence ID" value="KKS33199.1"/>
    <property type="molecule type" value="Genomic_DNA"/>
</dbReference>
<organism evidence="1 2">
    <name type="scientific">Candidatus Amesbacteria bacterium GW2011_GWA2_42_12</name>
    <dbReference type="NCBI Taxonomy" id="1618356"/>
    <lineage>
        <taxon>Bacteria</taxon>
        <taxon>Candidatus Amesiibacteriota</taxon>
    </lineage>
</organism>
<reference evidence="1 2" key="1">
    <citation type="journal article" date="2015" name="Nature">
        <title>rRNA introns, odd ribosomes, and small enigmatic genomes across a large radiation of phyla.</title>
        <authorList>
            <person name="Brown C.T."/>
            <person name="Hug L.A."/>
            <person name="Thomas B.C."/>
            <person name="Sharon I."/>
            <person name="Castelle C.J."/>
            <person name="Singh A."/>
            <person name="Wilkins M.J."/>
            <person name="Williams K.H."/>
            <person name="Banfield J.F."/>
        </authorList>
    </citation>
    <scope>NUCLEOTIDE SEQUENCE [LARGE SCALE GENOMIC DNA]</scope>
</reference>
<proteinExistence type="predicted"/>
<dbReference type="NCBIfam" id="TIGR02436">
    <property type="entry name" value="four helix bundle protein"/>
    <property type="match status" value="1"/>
</dbReference>
<name>A0A0G0Y939_9BACT</name>
<dbReference type="Proteomes" id="UP000034160">
    <property type="component" value="Unassembled WGS sequence"/>
</dbReference>
<dbReference type="AlphaFoldDB" id="A0A0G0Y939"/>
<evidence type="ECO:0000313" key="1">
    <source>
        <dbReference type="EMBL" id="KKS33199.1"/>
    </source>
</evidence>
<accession>A0A0G0Y939</accession>
<dbReference type="PATRIC" id="fig|1618356.3.peg.29"/>
<evidence type="ECO:0000313" key="2">
    <source>
        <dbReference type="Proteomes" id="UP000034160"/>
    </source>
</evidence>
<evidence type="ECO:0008006" key="3">
    <source>
        <dbReference type="Google" id="ProtNLM"/>
    </source>
</evidence>
<dbReference type="NCBIfam" id="TIGR04258">
    <property type="entry name" value="4helix_suffix"/>
    <property type="match status" value="1"/>
</dbReference>
<comment type="caution">
    <text evidence="1">The sequence shown here is derived from an EMBL/GenBank/DDBJ whole genome shotgun (WGS) entry which is preliminary data.</text>
</comment>
<dbReference type="Gene3D" id="1.20.1440.60">
    <property type="entry name" value="23S rRNA-intervening sequence"/>
    <property type="match status" value="1"/>
</dbReference>